<dbReference type="AlphaFoldDB" id="A0A0A7ANG5"/>
<dbReference type="PANTHER" id="PTHR31739:SF30">
    <property type="entry name" value="COPAL-8-OL DIPHOSPHATE HYDRATASE, CHLOROPLASTIC"/>
    <property type="match status" value="1"/>
</dbReference>
<keyword evidence="3" id="KW-0150">Chloroplast</keyword>
<evidence type="ECO:0000256" key="1">
    <source>
        <dbReference type="ARBA" id="ARBA00004474"/>
    </source>
</evidence>
<dbReference type="SUPFAM" id="SSF48239">
    <property type="entry name" value="Terpenoid cyclases/Protein prenyltransferases"/>
    <property type="match status" value="2"/>
</dbReference>
<dbReference type="GO" id="GO:0009686">
    <property type="term" value="P:gibberellin biosynthetic process"/>
    <property type="evidence" value="ECO:0007669"/>
    <property type="project" value="TreeGrafter"/>
</dbReference>
<protein>
    <submittedName>
        <fullName evidence="9">Copalyl diphosphate synthase 3</fullName>
    </submittedName>
</protein>
<gene>
    <name evidence="9" type="primary">CPS3</name>
</gene>
<evidence type="ECO:0000313" key="9">
    <source>
        <dbReference type="EMBL" id="AHJ59323.1"/>
    </source>
</evidence>
<evidence type="ECO:0000256" key="5">
    <source>
        <dbReference type="ARBA" id="ARBA00022723"/>
    </source>
</evidence>
<dbReference type="InterPro" id="IPR008949">
    <property type="entry name" value="Isoprenoid_synthase_dom_sf"/>
</dbReference>
<dbReference type="SFLD" id="SFLDG01014">
    <property type="entry name" value="Terpene_Cyclase_Like_1_N-term"/>
    <property type="match status" value="1"/>
</dbReference>
<dbReference type="GO" id="GO:0102161">
    <property type="term" value="F:copal-8-ol diphosphate synthase activity"/>
    <property type="evidence" value="ECO:0007669"/>
    <property type="project" value="UniProtKB-ARBA"/>
</dbReference>
<comment type="subcellular location">
    <subcellularLocation>
        <location evidence="1">Plastid</location>
    </subcellularLocation>
</comment>
<dbReference type="InterPro" id="IPR008930">
    <property type="entry name" value="Terpenoid_cyclase/PrenylTrfase"/>
</dbReference>
<accession>A0A0A7ANG5</accession>
<dbReference type="GO" id="GO:0009507">
    <property type="term" value="C:chloroplast"/>
    <property type="evidence" value="ECO:0007669"/>
    <property type="project" value="TreeGrafter"/>
</dbReference>
<proteinExistence type="evidence at transcript level"/>
<feature type="domain" description="Terpene synthase metal-binding" evidence="8">
    <location>
        <begin position="544"/>
        <end position="645"/>
    </location>
</feature>
<dbReference type="Pfam" id="PF01397">
    <property type="entry name" value="Terpene_synth"/>
    <property type="match status" value="1"/>
</dbReference>
<evidence type="ECO:0000256" key="2">
    <source>
        <dbReference type="ARBA" id="ARBA00006333"/>
    </source>
</evidence>
<dbReference type="PANTHER" id="PTHR31739">
    <property type="entry name" value="ENT-COPALYL DIPHOSPHATE SYNTHASE, CHLOROPLASTIC"/>
    <property type="match status" value="1"/>
</dbReference>
<dbReference type="FunFam" id="1.50.10.130:FF:000002">
    <property type="entry name" value="Ent-copalyl diphosphate synthase, chloroplastic"/>
    <property type="match status" value="1"/>
</dbReference>
<dbReference type="GO" id="GO:0000287">
    <property type="term" value="F:magnesium ion binding"/>
    <property type="evidence" value="ECO:0007669"/>
    <property type="project" value="InterPro"/>
</dbReference>
<dbReference type="SUPFAM" id="SSF48576">
    <property type="entry name" value="Terpenoid synthases"/>
    <property type="match status" value="1"/>
</dbReference>
<keyword evidence="5" id="KW-0479">Metal-binding</keyword>
<evidence type="ECO:0000259" key="7">
    <source>
        <dbReference type="Pfam" id="PF01397"/>
    </source>
</evidence>
<sequence>MISLCFLGMGSIIFTPNLSYSLLGEGKNILSAKLQLPQSLTGTWLKNREYTRANNQSHRRRKHIFKVFENRVAHEDGSTAEAVEVNNKIKDMISCIKILMVTIKEGRISVSAYDTAWIALIKNIDGFDTPQFPSSLEWVLQNQHPDGSWGDQHFFSVYDRLLNTMACIIALKSWNVGTHNMEKGISYVKKNVWKLEDASEAHMTCGFEVIYPALVRKASHLGIHDIPIPNNIYTARDHKLNKIPKELMHQVTTTLLYSLEGLEDLDWSRLIKLQSADGSFFTSPSSTAFAFMETKDTNCLKFITNIVHKFHGGAPHTYPVDLFSRLWVVDRLQRLGISRFFEAEIKDYLAYVYRFWSEDGIYSARDINYSEVDDTSMAFRLLRLQGYDVNPNTLRKFKEGEKFCCHKGEVTPSTTPMYALYRASQIRFAGEEILEEAYHFSCNFLQHWLAGDQLLDKWVVSKDLSNEIKVGLEMPWYATLPRVETVYYLQHYGGSTTVWIAKTLYRMPDIDNDEYLELAKLDFGRCQFEHQIEWNYMQGWYKSCKIQEFGMSRKEMLVAYFLAAATIFEPERVKERIVWAKSQLISKMIRTFLEKEASIEQKSLLLKEFRNNINGSHKLNSVETVDRAINVLLEAIYELSEGFDECIGLQLKNTWYLWLMKFDKGEDENLWEDAELLVTTLNICSAHFPQNDDILFHHEYITLSKLVNKICHYLSQIPNKKMLKYGRSAWKGKLIEVEADMQALAKLVLEEPSGLNRNIKQTFLCVAKTFYYSAYFDVETIELHIFKVLFEPIV</sequence>
<name>A0A0A7ANG5_SALMI</name>
<dbReference type="InterPro" id="IPR050148">
    <property type="entry name" value="Terpene_synthase-like"/>
</dbReference>
<feature type="domain" description="Terpene synthase N-terminal" evidence="7">
    <location>
        <begin position="266"/>
        <end position="468"/>
    </location>
</feature>
<dbReference type="Gene3D" id="1.50.10.160">
    <property type="match status" value="1"/>
</dbReference>
<dbReference type="Gene3D" id="1.10.600.10">
    <property type="entry name" value="Farnesyl Diphosphate Synthase"/>
    <property type="match status" value="1"/>
</dbReference>
<dbReference type="InterPro" id="IPR036965">
    <property type="entry name" value="Terpene_synth_N_sf"/>
</dbReference>
<reference evidence="9" key="1">
    <citation type="submission" date="2013-03" db="EMBL/GenBank/DDBJ databases">
        <title>A proprietary pathway for the biosynthesis of tanshinones in the root periderm of Salvia miltiorrhiza.</title>
        <authorList>
            <person name="Cui C.G."/>
            <person name="Qi X."/>
            <person name="Qian J."/>
            <person name="Chen S."/>
        </authorList>
    </citation>
    <scope>NUCLEOTIDE SEQUENCE</scope>
</reference>
<comment type="similarity">
    <text evidence="2">Belongs to the terpene synthase family.</text>
</comment>
<evidence type="ECO:0000259" key="8">
    <source>
        <dbReference type="Pfam" id="PF03936"/>
    </source>
</evidence>
<dbReference type="InterPro" id="IPR001906">
    <property type="entry name" value="Terpene_synth_N"/>
</dbReference>
<dbReference type="InterPro" id="IPR005630">
    <property type="entry name" value="Terpene_synthase_metal-bd"/>
</dbReference>
<dbReference type="Gene3D" id="1.50.10.130">
    <property type="entry name" value="Terpene synthase, N-terminal domain"/>
    <property type="match status" value="1"/>
</dbReference>
<evidence type="ECO:0000256" key="3">
    <source>
        <dbReference type="ARBA" id="ARBA00022528"/>
    </source>
</evidence>
<dbReference type="GO" id="GO:0010333">
    <property type="term" value="F:terpene synthase activity"/>
    <property type="evidence" value="ECO:0007669"/>
    <property type="project" value="InterPro"/>
</dbReference>
<dbReference type="Pfam" id="PF03936">
    <property type="entry name" value="Terpene_synth_C"/>
    <property type="match status" value="1"/>
</dbReference>
<evidence type="ECO:0000256" key="6">
    <source>
        <dbReference type="ARBA" id="ARBA00022946"/>
    </source>
</evidence>
<reference evidence="9" key="2">
    <citation type="journal article" date="2015" name="Plant Physiol.">
        <title>Functional divergence of diterpene syntheses in the medicinal plant Salvia miltiorrhiza.</title>
        <authorList>
            <person name="Cui G."/>
            <person name="Duan L."/>
            <person name="Jin B."/>
            <person name="Qian J."/>
            <person name="Xue Z."/>
            <person name="Shen G."/>
            <person name="Snyder J.H."/>
            <person name="Song J."/>
            <person name="Chen S."/>
            <person name="Huang L."/>
            <person name="Peters R.J."/>
            <person name="Qi X."/>
        </authorList>
    </citation>
    <scope>NUCLEOTIDE SEQUENCE</scope>
</reference>
<evidence type="ECO:0000256" key="4">
    <source>
        <dbReference type="ARBA" id="ARBA00022640"/>
    </source>
</evidence>
<keyword evidence="4" id="KW-0934">Plastid</keyword>
<keyword evidence="6" id="KW-0809">Transit peptide</keyword>
<dbReference type="EMBL" id="KC814641">
    <property type="protein sequence ID" value="AHJ59323.1"/>
    <property type="molecule type" value="mRNA"/>
</dbReference>
<organism evidence="9">
    <name type="scientific">Salvia miltiorrhiza f. alba</name>
    <dbReference type="NCBI Taxonomy" id="424422"/>
    <lineage>
        <taxon>Eukaryota</taxon>
        <taxon>Viridiplantae</taxon>
        <taxon>Streptophyta</taxon>
        <taxon>Embryophyta</taxon>
        <taxon>Tracheophyta</taxon>
        <taxon>Spermatophyta</taxon>
        <taxon>Magnoliopsida</taxon>
        <taxon>eudicotyledons</taxon>
        <taxon>Gunneridae</taxon>
        <taxon>Pentapetalae</taxon>
        <taxon>asterids</taxon>
        <taxon>lamiids</taxon>
        <taxon>Lamiales</taxon>
        <taxon>Lamiaceae</taxon>
        <taxon>Nepetoideae</taxon>
        <taxon>Mentheae</taxon>
        <taxon>Salviinae</taxon>
        <taxon>Salvia</taxon>
        <taxon>Salvia incertae sedis</taxon>
    </lineage>
</organism>